<keyword evidence="2" id="KW-1185">Reference proteome</keyword>
<evidence type="ECO:0000313" key="1">
    <source>
        <dbReference type="EMBL" id="MBB6070292.1"/>
    </source>
</evidence>
<dbReference type="Proteomes" id="UP000582837">
    <property type="component" value="Unassembled WGS sequence"/>
</dbReference>
<dbReference type="EMBL" id="JACHIA010000004">
    <property type="protein sequence ID" value="MBB6070292.1"/>
    <property type="molecule type" value="Genomic_DNA"/>
</dbReference>
<reference evidence="1 2" key="1">
    <citation type="submission" date="2020-08" db="EMBL/GenBank/DDBJ databases">
        <title>Genomic Encyclopedia of Type Strains, Phase IV (KMG-IV): sequencing the most valuable type-strain genomes for metagenomic binning, comparative biology and taxonomic classification.</title>
        <authorList>
            <person name="Goeker M."/>
        </authorList>
    </citation>
    <scope>NUCLEOTIDE SEQUENCE [LARGE SCALE GENOMIC DNA]</scope>
    <source>
        <strain evidence="1 2">DSM 29007</strain>
    </source>
</reference>
<protein>
    <submittedName>
        <fullName evidence="1">Uncharacterized protein</fullName>
    </submittedName>
</protein>
<evidence type="ECO:0000313" key="2">
    <source>
        <dbReference type="Proteomes" id="UP000582837"/>
    </source>
</evidence>
<organism evidence="1 2">
    <name type="scientific">Longimicrobium terrae</name>
    <dbReference type="NCBI Taxonomy" id="1639882"/>
    <lineage>
        <taxon>Bacteria</taxon>
        <taxon>Pseudomonadati</taxon>
        <taxon>Gemmatimonadota</taxon>
        <taxon>Longimicrobiia</taxon>
        <taxon>Longimicrobiales</taxon>
        <taxon>Longimicrobiaceae</taxon>
        <taxon>Longimicrobium</taxon>
    </lineage>
</organism>
<dbReference type="RefSeq" id="WP_276510130.1">
    <property type="nucleotide sequence ID" value="NZ_JABDTL010000001.1"/>
</dbReference>
<proteinExistence type="predicted"/>
<sequence length="41" mass="4627">MRDGTDKSTVSRYQTIGEAFAPGWCRASVADDDMGLRCFRR</sequence>
<comment type="caution">
    <text evidence="1">The sequence shown here is derived from an EMBL/GenBank/DDBJ whole genome shotgun (WGS) entry which is preliminary data.</text>
</comment>
<dbReference type="AlphaFoldDB" id="A0A841GRN8"/>
<accession>A0A841GRN8</accession>
<gene>
    <name evidence="1" type="ORF">HNQ61_001911</name>
</gene>
<name>A0A841GRN8_9BACT</name>